<dbReference type="InterPro" id="IPR036397">
    <property type="entry name" value="RNaseH_sf"/>
</dbReference>
<evidence type="ECO:0000259" key="3">
    <source>
        <dbReference type="PROSITE" id="PS50994"/>
    </source>
</evidence>
<keyword evidence="4" id="KW-1185">Reference proteome</keyword>
<dbReference type="CDD" id="cd01644">
    <property type="entry name" value="RT_pepA17"/>
    <property type="match status" value="1"/>
</dbReference>
<dbReference type="GeneID" id="121502709"/>
<proteinExistence type="predicted"/>
<dbReference type="SUPFAM" id="SSF56672">
    <property type="entry name" value="DNA/RNA polymerases"/>
    <property type="match status" value="1"/>
</dbReference>
<protein>
    <recommendedName>
        <fullName evidence="6">Endonuclease</fullName>
    </recommendedName>
</protein>
<dbReference type="InterPro" id="IPR005312">
    <property type="entry name" value="DUF1759"/>
</dbReference>
<dbReference type="InterPro" id="IPR000477">
    <property type="entry name" value="RT_dom"/>
</dbReference>
<feature type="region of interest" description="Disordered" evidence="1">
    <location>
        <begin position="472"/>
        <end position="494"/>
    </location>
</feature>
<dbReference type="SUPFAM" id="SSF53098">
    <property type="entry name" value="Ribonuclease H-like"/>
    <property type="match status" value="1"/>
</dbReference>
<reference evidence="5" key="1">
    <citation type="submission" date="2025-08" db="UniProtKB">
        <authorList>
            <consortium name="RefSeq"/>
        </authorList>
    </citation>
    <scope>IDENTIFICATION</scope>
    <source>
        <strain evidence="5">14028-0561.14</strain>
        <tissue evidence="5">Whole fly</tissue>
    </source>
</reference>
<dbReference type="PANTHER" id="PTHR47331:SF5">
    <property type="entry name" value="RIBONUCLEASE H"/>
    <property type="match status" value="1"/>
</dbReference>
<feature type="domain" description="Peptidase A2" evidence="2">
    <location>
        <begin position="528"/>
        <end position="612"/>
    </location>
</feature>
<evidence type="ECO:0008006" key="6">
    <source>
        <dbReference type="Google" id="ProtNLM"/>
    </source>
</evidence>
<dbReference type="Pfam" id="PF03564">
    <property type="entry name" value="DUF1759"/>
    <property type="match status" value="1"/>
</dbReference>
<dbReference type="PANTHER" id="PTHR47331">
    <property type="entry name" value="PHD-TYPE DOMAIN-CONTAINING PROTEIN"/>
    <property type="match status" value="1"/>
</dbReference>
<evidence type="ECO:0000313" key="4">
    <source>
        <dbReference type="Proteomes" id="UP001652661"/>
    </source>
</evidence>
<dbReference type="Pfam" id="PF17921">
    <property type="entry name" value="Integrase_H2C2"/>
    <property type="match status" value="1"/>
</dbReference>
<dbReference type="InterPro" id="IPR001584">
    <property type="entry name" value="Integrase_cat-core"/>
</dbReference>
<dbReference type="Gene3D" id="3.30.420.10">
    <property type="entry name" value="Ribonuclease H-like superfamily/Ribonuclease H"/>
    <property type="match status" value="1"/>
</dbReference>
<feature type="compositionally biased region" description="Low complexity" evidence="1">
    <location>
        <begin position="52"/>
        <end position="61"/>
    </location>
</feature>
<dbReference type="InterPro" id="IPR043502">
    <property type="entry name" value="DNA/RNA_pol_sf"/>
</dbReference>
<dbReference type="InterPro" id="IPR041588">
    <property type="entry name" value="Integrase_H2C2"/>
</dbReference>
<evidence type="ECO:0000313" key="5">
    <source>
        <dbReference type="RefSeq" id="XP_070141646.1"/>
    </source>
</evidence>
<organism evidence="4 5">
    <name type="scientific">Drosophila kikkawai</name>
    <name type="common">Fruit fly</name>
    <dbReference type="NCBI Taxonomy" id="30033"/>
    <lineage>
        <taxon>Eukaryota</taxon>
        <taxon>Metazoa</taxon>
        <taxon>Ecdysozoa</taxon>
        <taxon>Arthropoda</taxon>
        <taxon>Hexapoda</taxon>
        <taxon>Insecta</taxon>
        <taxon>Pterygota</taxon>
        <taxon>Neoptera</taxon>
        <taxon>Endopterygota</taxon>
        <taxon>Diptera</taxon>
        <taxon>Brachycera</taxon>
        <taxon>Muscomorpha</taxon>
        <taxon>Ephydroidea</taxon>
        <taxon>Drosophilidae</taxon>
        <taxon>Drosophila</taxon>
        <taxon>Sophophora</taxon>
    </lineage>
</organism>
<dbReference type="RefSeq" id="XP_070141646.1">
    <property type="nucleotide sequence ID" value="XM_070285545.1"/>
</dbReference>
<sequence length="1795" mass="200628">MPTGDEEQTPLIPAITLEGSQSVSPRPDQVKPKATTATPRAKGQEALDTAPSTSSRSTRSAAKMAQSALDIALRKFISTTDRVSHFEADINTPSAPETDRFSPAMCKVHRDQIRALWDKVEQSYENCADLLSVSADSAETSEVLESKYSYCYSVYSRCVVLLQEIIEKAAAQSTPASAPMPTPPSMGCRLPPVDTEVFAGDYLRWPTFRDLFTAIYIHSSRLTPVEKLFHLLSKTSGDAHAIVSKAPLTNDGFISAWQSLTDRFENRRLLVNSQLKILFNIQAVPQESGAALKELQGTVQSCLTALEMSSIQIEAWDCLLVYMVSLKLPKITLSMWEQSIHNKAEIPTWNELDSFLTERHRTLEAIDDIRPSSSGQIPPRPTAASAPARRLNSYEARVAPAPRGCDLCSRENHPIRVCPRFLEMDVNSRSDYIKRKQLCLNCFPRGHQQRDCNSAHSCFTCHSRHHTLLHRGNPFATAPSPPAPARPRPAATPEDHPDVQVCFASGSRAVLLGTALIDICHLGCNFQARALIDSGSEATFITERLFNLVKLPFTTIQAQVSGLNHTVAAQSTKLCQFSMRSPSRPGLQLETAAYVLPQLAGSLPSYPVPRDLLKGLPDIPLADPKFFESSQIDVLIGADILPSILLGNSKANICGSLLGQETIFGWVLSGPVSPAAPRSVSAFATRVTCALDDSLDQLLTKFWEVEEVSKQIVPESDSVCEKNFVQTTRRDNCGKYVVTIPLRDPAHKGSELASSRSFALAQFLRNEQRLKRDPPLKARYDAVIQEYLELGHMAEVPSTSNSATYYLPHHAVLKPESTTTKVRVVFNASSPSANGTSLNDILYAGPVLQSDLTIQILKWRYFRFVFNADIEKMYRQIWVDPQHTPFQRILFRNSNGELRDYELKTVTFGVNCAPFLAIRVLQKLADDEESRYRQASQIIRHFMYVDDVLAGADSKIEAKVAIRELQGALGSAGFPLRKWTSNSKDILANIQSDHLLRADFLEIDAESTAKTLGVRWKATSDEFFFIPPELTVGSSFTKRQVLSQIAKLFDPAGWLAPFIVQAKMFMQEIWLQDLAWDDDLPRDFCQRWVDFLGHYSALDQIRIPRWVAFRPHLKVEHHGFCDASQKAYGAAIYVRVEAGSTVMVNLLTAKTRVAPVKTVSLPRLELCGALLLSEMASAILPKMPGPASALYCWTDSTIVLAWLHRPACHWTTFVANRVTKITQFTEVERWAHVRSEHNPADLASRGVGLQDLADSQLWWHGPAWLQGPRGEWPIQCNDSPVTDLEKRAVRVHVAKAPPEDLLDRFSTLDKALRVFAYVHRFIQRARKILSPVEDHLTALEIAAAERLLISVTQRRHFVLEIGCLSQKRPVPASSPVQNLNPFLDSQGLMRACGRVTSSDLLQYDERHPVILPYDCHLSRLLVRFTHHITLHGGNQLMIRLIRSKFWIPRVRNLVKSVIYSCKICVIHKKKLQTQLMGDLPQERTAFSRPFTFTGVDYAGPFDIKNYTGRACLITKGYVLVFVCFCTKAIHLEPTSDLTTEKFLAAFARFVSRRGCPRQVQSDNGKTFVGAATLLSRDFLQAVKEAVTGAYSHQQLLWQFIPPGASHMGGLWEAGVKSFKTLFYKSTATRKYTFEELSTLLARIEACLNSRPLAPMSEDPADLLALTPGHFLVGGPLLAVVEPEIKGDATAIINRWQHLKALNQQFRLRWKEEYLKELHKRNKWRAPARNLQVGDMVVVKEDNLPSNEWRLGRIDAVFPGADGHVRVVDIRTARGLIKRPIAKLVLLPTEASAGPQ</sequence>
<dbReference type="Pfam" id="PF00078">
    <property type="entry name" value="RVT_1"/>
    <property type="match status" value="1"/>
</dbReference>
<dbReference type="InterPro" id="IPR008042">
    <property type="entry name" value="Retrotrans_Pao"/>
</dbReference>
<feature type="region of interest" description="Disordered" evidence="1">
    <location>
        <begin position="1"/>
        <end position="61"/>
    </location>
</feature>
<evidence type="ECO:0000259" key="2">
    <source>
        <dbReference type="PROSITE" id="PS50175"/>
    </source>
</evidence>
<dbReference type="InterPro" id="IPR040676">
    <property type="entry name" value="DUF5641"/>
</dbReference>
<name>A0ABM4GG09_DROKI</name>
<dbReference type="Gene3D" id="3.30.70.270">
    <property type="match status" value="1"/>
</dbReference>
<dbReference type="InterPro" id="IPR043128">
    <property type="entry name" value="Rev_trsase/Diguanyl_cyclase"/>
</dbReference>
<dbReference type="InterPro" id="IPR012337">
    <property type="entry name" value="RNaseH-like_sf"/>
</dbReference>
<dbReference type="Proteomes" id="UP001652661">
    <property type="component" value="Chromosome 3L"/>
</dbReference>
<gene>
    <name evidence="5" type="primary">LOC121502709</name>
</gene>
<dbReference type="Gene3D" id="3.10.10.10">
    <property type="entry name" value="HIV Type 1 Reverse Transcriptase, subunit A, domain 1"/>
    <property type="match status" value="1"/>
</dbReference>
<dbReference type="PROSITE" id="PS50175">
    <property type="entry name" value="ASP_PROT_RETROV"/>
    <property type="match status" value="1"/>
</dbReference>
<evidence type="ECO:0000256" key="1">
    <source>
        <dbReference type="SAM" id="MobiDB-lite"/>
    </source>
</evidence>
<dbReference type="Pfam" id="PF05380">
    <property type="entry name" value="Peptidase_A17"/>
    <property type="match status" value="1"/>
</dbReference>
<dbReference type="PROSITE" id="PS50994">
    <property type="entry name" value="INTEGRASE"/>
    <property type="match status" value="1"/>
</dbReference>
<dbReference type="InterPro" id="IPR001995">
    <property type="entry name" value="Peptidase_A2_cat"/>
</dbReference>
<dbReference type="Pfam" id="PF18701">
    <property type="entry name" value="DUF5641"/>
    <property type="match status" value="1"/>
</dbReference>
<accession>A0ABM4GG09</accession>
<feature type="domain" description="Integrase catalytic" evidence="3">
    <location>
        <begin position="1485"/>
        <end position="1675"/>
    </location>
</feature>
<feature type="region of interest" description="Disordered" evidence="1">
    <location>
        <begin position="369"/>
        <end position="389"/>
    </location>
</feature>